<dbReference type="AlphaFoldDB" id="A0A0L7KQS5"/>
<dbReference type="Proteomes" id="UP000037510">
    <property type="component" value="Unassembled WGS sequence"/>
</dbReference>
<sequence>MNGPSDVCVYVCVAAPDIARGIRSHVAGCVRYKKGSFPCRFLNEFCTFSLPCGSRLYALWNRSAGDCLPDAVCQAAYGVFDRDNTLRAALGATLQHAARGFLARWMAWERLQAQRLDYVPEESQLRAEWARLVAAAPEPGTPLHQVRTLHDTAPEWTYTRAR</sequence>
<reference evidence="1 2" key="1">
    <citation type="journal article" date="2015" name="Genome Biol. Evol.">
        <title>The genome of winter moth (Operophtera brumata) provides a genomic perspective on sexual dimorphism and phenology.</title>
        <authorList>
            <person name="Derks M.F."/>
            <person name="Smit S."/>
            <person name="Salis L."/>
            <person name="Schijlen E."/>
            <person name="Bossers A."/>
            <person name="Mateman C."/>
            <person name="Pijl A.S."/>
            <person name="de Ridder D."/>
            <person name="Groenen M.A."/>
            <person name="Visser M.E."/>
            <person name="Megens H.J."/>
        </authorList>
    </citation>
    <scope>NUCLEOTIDE SEQUENCE [LARGE SCALE GENOMIC DNA]</scope>
    <source>
        <strain evidence="1">WM2013NL</strain>
        <tissue evidence="1">Head and thorax</tissue>
    </source>
</reference>
<dbReference type="EMBL" id="JTDY01007254">
    <property type="protein sequence ID" value="KOB65339.1"/>
    <property type="molecule type" value="Genomic_DNA"/>
</dbReference>
<evidence type="ECO:0000313" key="1">
    <source>
        <dbReference type="EMBL" id="KOB65339.1"/>
    </source>
</evidence>
<dbReference type="STRING" id="104452.A0A0L7KQS5"/>
<protein>
    <submittedName>
        <fullName evidence="1">Ubiquitin thioesterase trabid</fullName>
    </submittedName>
</protein>
<accession>A0A0L7KQS5</accession>
<evidence type="ECO:0000313" key="2">
    <source>
        <dbReference type="Proteomes" id="UP000037510"/>
    </source>
</evidence>
<keyword evidence="2" id="KW-1185">Reference proteome</keyword>
<comment type="caution">
    <text evidence="1">The sequence shown here is derived from an EMBL/GenBank/DDBJ whole genome shotgun (WGS) entry which is preliminary data.</text>
</comment>
<proteinExistence type="predicted"/>
<organism evidence="1 2">
    <name type="scientific">Operophtera brumata</name>
    <name type="common">Winter moth</name>
    <name type="synonym">Phalaena brumata</name>
    <dbReference type="NCBI Taxonomy" id="104452"/>
    <lineage>
        <taxon>Eukaryota</taxon>
        <taxon>Metazoa</taxon>
        <taxon>Ecdysozoa</taxon>
        <taxon>Arthropoda</taxon>
        <taxon>Hexapoda</taxon>
        <taxon>Insecta</taxon>
        <taxon>Pterygota</taxon>
        <taxon>Neoptera</taxon>
        <taxon>Endopterygota</taxon>
        <taxon>Lepidoptera</taxon>
        <taxon>Glossata</taxon>
        <taxon>Ditrysia</taxon>
        <taxon>Geometroidea</taxon>
        <taxon>Geometridae</taxon>
        <taxon>Larentiinae</taxon>
        <taxon>Operophtera</taxon>
    </lineage>
</organism>
<name>A0A0L7KQS5_OPEBR</name>
<gene>
    <name evidence="1" type="ORF">OBRU01_22867</name>
</gene>